<reference evidence="1" key="1">
    <citation type="submission" date="2018-02" db="EMBL/GenBank/DDBJ databases">
        <title>Rhizophora mucronata_Transcriptome.</title>
        <authorList>
            <person name="Meera S.P."/>
            <person name="Sreeshan A."/>
            <person name="Augustine A."/>
        </authorList>
    </citation>
    <scope>NUCLEOTIDE SEQUENCE</scope>
    <source>
        <tissue evidence="1">Leaf</tissue>
    </source>
</reference>
<protein>
    <submittedName>
        <fullName evidence="1">Uncharacterized protein</fullName>
    </submittedName>
</protein>
<organism evidence="1">
    <name type="scientific">Rhizophora mucronata</name>
    <name type="common">Asiatic mangrove</name>
    <dbReference type="NCBI Taxonomy" id="61149"/>
    <lineage>
        <taxon>Eukaryota</taxon>
        <taxon>Viridiplantae</taxon>
        <taxon>Streptophyta</taxon>
        <taxon>Embryophyta</taxon>
        <taxon>Tracheophyta</taxon>
        <taxon>Spermatophyta</taxon>
        <taxon>Magnoliopsida</taxon>
        <taxon>eudicotyledons</taxon>
        <taxon>Gunneridae</taxon>
        <taxon>Pentapetalae</taxon>
        <taxon>rosids</taxon>
        <taxon>fabids</taxon>
        <taxon>Malpighiales</taxon>
        <taxon>Rhizophoraceae</taxon>
        <taxon>Rhizophora</taxon>
    </lineage>
</organism>
<accession>A0A2P2PG99</accession>
<name>A0A2P2PG99_RHIMU</name>
<dbReference type="AlphaFoldDB" id="A0A2P2PG99"/>
<proteinExistence type="predicted"/>
<dbReference type="EMBL" id="GGEC01073251">
    <property type="protein sequence ID" value="MBX53735.1"/>
    <property type="molecule type" value="Transcribed_RNA"/>
</dbReference>
<evidence type="ECO:0000313" key="1">
    <source>
        <dbReference type="EMBL" id="MBX53735.1"/>
    </source>
</evidence>
<sequence>MMAICNGNSNSKIVLDT</sequence>